<evidence type="ECO:0000256" key="1">
    <source>
        <dbReference type="SAM" id="MobiDB-lite"/>
    </source>
</evidence>
<gene>
    <name evidence="2" type="ORF">PDE001_LOCUS3426</name>
</gene>
<dbReference type="EMBL" id="CANTFM010000584">
    <property type="protein sequence ID" value="CAI5725768.1"/>
    <property type="molecule type" value="Genomic_DNA"/>
</dbReference>
<evidence type="ECO:0000313" key="3">
    <source>
        <dbReference type="Proteomes" id="UP001162029"/>
    </source>
</evidence>
<keyword evidence="3" id="KW-1185">Reference proteome</keyword>
<dbReference type="AlphaFoldDB" id="A0AAV0TVH9"/>
<reference evidence="2" key="1">
    <citation type="submission" date="2022-12" db="EMBL/GenBank/DDBJ databases">
        <authorList>
            <person name="Webb A."/>
        </authorList>
    </citation>
    <scope>NUCLEOTIDE SEQUENCE</scope>
    <source>
        <strain evidence="2">Pd1</strain>
    </source>
</reference>
<feature type="compositionally biased region" description="Basic residues" evidence="1">
    <location>
        <begin position="128"/>
        <end position="143"/>
    </location>
</feature>
<accession>A0AAV0TVH9</accession>
<name>A0AAV0TVH9_9STRA</name>
<evidence type="ECO:0008006" key="4">
    <source>
        <dbReference type="Google" id="ProtNLM"/>
    </source>
</evidence>
<dbReference type="Proteomes" id="UP001162029">
    <property type="component" value="Unassembled WGS sequence"/>
</dbReference>
<protein>
    <recommendedName>
        <fullName evidence="4">Polyprotein</fullName>
    </recommendedName>
</protein>
<proteinExistence type="predicted"/>
<feature type="region of interest" description="Disordered" evidence="1">
    <location>
        <begin position="128"/>
        <end position="157"/>
    </location>
</feature>
<evidence type="ECO:0000313" key="2">
    <source>
        <dbReference type="EMBL" id="CAI5725768.1"/>
    </source>
</evidence>
<sequence>MSRLPVSFWGDAVEYAAYILKRSPTSANAKRASPLEVLAEHAPELRDIVVFGSVCCLPRPAKKVAGEAKENKITVTHHVKDIETLSNAQNSQLQSALDYKDQAATTATASPTPAAEIPALTIRSGKKKSKSWLRAAHRMRSASRRPGFSRSQHMATV</sequence>
<comment type="caution">
    <text evidence="2">The sequence shown here is derived from an EMBL/GenBank/DDBJ whole genome shotgun (WGS) entry which is preliminary data.</text>
</comment>
<organism evidence="2 3">
    <name type="scientific">Peronospora destructor</name>
    <dbReference type="NCBI Taxonomy" id="86335"/>
    <lineage>
        <taxon>Eukaryota</taxon>
        <taxon>Sar</taxon>
        <taxon>Stramenopiles</taxon>
        <taxon>Oomycota</taxon>
        <taxon>Peronosporomycetes</taxon>
        <taxon>Peronosporales</taxon>
        <taxon>Peronosporaceae</taxon>
        <taxon>Peronospora</taxon>
    </lineage>
</organism>